<reference evidence="4" key="1">
    <citation type="submission" date="2021-06" db="EMBL/GenBank/DDBJ databases">
        <authorList>
            <person name="Hodson N. C."/>
            <person name="Mongue J. A."/>
            <person name="Jaron S. K."/>
        </authorList>
    </citation>
    <scope>NUCLEOTIDE SEQUENCE</scope>
</reference>
<evidence type="ECO:0000256" key="2">
    <source>
        <dbReference type="ARBA" id="ARBA00022676"/>
    </source>
</evidence>
<keyword evidence="3" id="KW-0808">Transferase</keyword>
<dbReference type="PANTHER" id="PTHR48043:SF145">
    <property type="entry name" value="FI06409P-RELATED"/>
    <property type="match status" value="1"/>
</dbReference>
<dbReference type="PROSITE" id="PS00375">
    <property type="entry name" value="UDPGT"/>
    <property type="match status" value="2"/>
</dbReference>
<dbReference type="GO" id="GO:0008194">
    <property type="term" value="F:UDP-glycosyltransferase activity"/>
    <property type="evidence" value="ECO:0007669"/>
    <property type="project" value="InterPro"/>
</dbReference>
<dbReference type="Proteomes" id="UP000708208">
    <property type="component" value="Unassembled WGS sequence"/>
</dbReference>
<dbReference type="EMBL" id="CAJVCH010116047">
    <property type="protein sequence ID" value="CAG7724975.1"/>
    <property type="molecule type" value="Genomic_DNA"/>
</dbReference>
<dbReference type="InterPro" id="IPR035595">
    <property type="entry name" value="UDP_glycos_trans_CS"/>
</dbReference>
<sequence length="625" mass="70083">VQWDFTKGAGRFHRWRRQQDVLANHKCKGFVTQETFSGAIRQILENKKYSKAVKEASLKFRDRPLSAVDTAVWMGGFYHHFDCFFGNHEWSQNPCIPGLVKPQSPAYPPMVVPVGGMHVKESNGTLPKDMEDFLADVDQFVYISFGSIIRVSKLPLKMRKVLFEAVESIPRTKFLWKWEGDIPEDLPKNALAKNWFPQQDVLAHPKCKGFVTQGGLMSLQQSIFHGVPVLVVPGFGDQPFNAQLMVKKGFGMYLELADITVKTFSDSIRQLIENTKYSSNSPMGLCQRKWKTSSLDVLANPKCKGFITQGGAMSFQQSVFHGVPVVVVPGFGDQAFVARSAVHHGFGIHLELSDITVETFSTAIRQILENKKYSNAMKEASARFTDRPLSAVDTAVWWTEAYPPFVIPVGGMHVKMSNGTLPKEMADFISGADKFIYISFGSAFKVSKLPNETQQILFDAVASIPDTRFLWKWEGKIPENLPKNAFAKNWFPQQDVLANPKCKGFVTQGGAMSFQQSVFHGVPVVVVPGFGDQTFVAKSVVHHGIGIHLDLPDITSETFSAAMRQISENKKYSKAMKEASARFKDRPVQRYFTKGTGRFHLCHVSTHYLLAIPEKKIRPKSKVVF</sequence>
<evidence type="ECO:0000313" key="4">
    <source>
        <dbReference type="EMBL" id="CAG7724975.1"/>
    </source>
</evidence>
<dbReference type="InterPro" id="IPR050271">
    <property type="entry name" value="UDP-glycosyltransferase"/>
</dbReference>
<dbReference type="PANTHER" id="PTHR48043">
    <property type="entry name" value="EG:EG0003.4 PROTEIN-RELATED"/>
    <property type="match status" value="1"/>
</dbReference>
<evidence type="ECO:0000256" key="3">
    <source>
        <dbReference type="ARBA" id="ARBA00022679"/>
    </source>
</evidence>
<dbReference type="InterPro" id="IPR002213">
    <property type="entry name" value="UDP_glucos_trans"/>
</dbReference>
<organism evidence="4 5">
    <name type="scientific">Allacma fusca</name>
    <dbReference type="NCBI Taxonomy" id="39272"/>
    <lineage>
        <taxon>Eukaryota</taxon>
        <taxon>Metazoa</taxon>
        <taxon>Ecdysozoa</taxon>
        <taxon>Arthropoda</taxon>
        <taxon>Hexapoda</taxon>
        <taxon>Collembola</taxon>
        <taxon>Symphypleona</taxon>
        <taxon>Sminthuridae</taxon>
        <taxon>Allacma</taxon>
    </lineage>
</organism>
<dbReference type="AlphaFoldDB" id="A0A8J2KDB1"/>
<dbReference type="OrthoDB" id="5835829at2759"/>
<evidence type="ECO:0000313" key="5">
    <source>
        <dbReference type="Proteomes" id="UP000708208"/>
    </source>
</evidence>
<gene>
    <name evidence="4" type="ORF">AFUS01_LOCUS13962</name>
</gene>
<comment type="similarity">
    <text evidence="1">Belongs to the UDP-glycosyltransferase family.</text>
</comment>
<proteinExistence type="inferred from homology"/>
<comment type="caution">
    <text evidence="4">The sequence shown here is derived from an EMBL/GenBank/DDBJ whole genome shotgun (WGS) entry which is preliminary data.</text>
</comment>
<evidence type="ECO:0000256" key="1">
    <source>
        <dbReference type="ARBA" id="ARBA00009995"/>
    </source>
</evidence>
<dbReference type="FunFam" id="3.40.50.2000:FF:000021">
    <property type="entry name" value="UDP-glucuronosyltransferase"/>
    <property type="match status" value="2"/>
</dbReference>
<keyword evidence="5" id="KW-1185">Reference proteome</keyword>
<keyword evidence="2" id="KW-0328">Glycosyltransferase</keyword>
<name>A0A8J2KDB1_9HEXA</name>
<feature type="non-terminal residue" evidence="4">
    <location>
        <position position="1"/>
    </location>
</feature>
<dbReference type="CDD" id="cd03784">
    <property type="entry name" value="GT1_Gtf-like"/>
    <property type="match status" value="2"/>
</dbReference>
<protein>
    <recommendedName>
        <fullName evidence="6">Glucuronosyltransferase</fullName>
    </recommendedName>
</protein>
<accession>A0A8J2KDB1</accession>
<evidence type="ECO:0008006" key="6">
    <source>
        <dbReference type="Google" id="ProtNLM"/>
    </source>
</evidence>
<dbReference type="Pfam" id="PF00201">
    <property type="entry name" value="UDPGT"/>
    <property type="match status" value="3"/>
</dbReference>